<proteinExistence type="predicted"/>
<sequence>MARIAERRAQVQFGVQIRQAPVHSGSPKNLRMTPQIKLVVEGIRRRSDPTSVPVTDREVCWQVAVDGFADSFTGHTSSAERTSQILLERGGVASQATQTRLEDVHWLTADSGQPVGPRASVTRFSDVAPQCVHSDAVGVGQPCGI</sequence>
<dbReference type="AlphaFoldDB" id="A0A1X1R2B5"/>
<comment type="caution">
    <text evidence="1">The sequence shown here is derived from an EMBL/GenBank/DDBJ whole genome shotgun (WGS) entry which is preliminary data.</text>
</comment>
<reference evidence="1 2" key="1">
    <citation type="submission" date="2016-01" db="EMBL/GenBank/DDBJ databases">
        <title>The new phylogeny of the genus Mycobacterium.</title>
        <authorList>
            <person name="Tarcisio F."/>
            <person name="Conor M."/>
            <person name="Antonella G."/>
            <person name="Elisabetta G."/>
            <person name="Giulia F.S."/>
            <person name="Sara T."/>
            <person name="Anna F."/>
            <person name="Clotilde B."/>
            <person name="Roberto B."/>
            <person name="Veronica D.S."/>
            <person name="Fabio R."/>
            <person name="Monica P."/>
            <person name="Olivier J."/>
            <person name="Enrico T."/>
            <person name="Nicola S."/>
        </authorList>
    </citation>
    <scope>NUCLEOTIDE SEQUENCE [LARGE SCALE GENOMIC DNA]</scope>
    <source>
        <strain evidence="1 2">DSM 44179</strain>
    </source>
</reference>
<evidence type="ECO:0000313" key="1">
    <source>
        <dbReference type="EMBL" id="ORU98297.1"/>
    </source>
</evidence>
<organism evidence="1 2">
    <name type="scientific">Mycolicibacterium fallax</name>
    <name type="common">Mycobacterium fallax</name>
    <dbReference type="NCBI Taxonomy" id="1793"/>
    <lineage>
        <taxon>Bacteria</taxon>
        <taxon>Bacillati</taxon>
        <taxon>Actinomycetota</taxon>
        <taxon>Actinomycetes</taxon>
        <taxon>Mycobacteriales</taxon>
        <taxon>Mycobacteriaceae</taxon>
        <taxon>Mycolicibacterium</taxon>
    </lineage>
</organism>
<dbReference type="EMBL" id="LQOJ01000059">
    <property type="protein sequence ID" value="ORU98297.1"/>
    <property type="molecule type" value="Genomic_DNA"/>
</dbReference>
<gene>
    <name evidence="1" type="ORF">AWC04_18175</name>
</gene>
<dbReference type="Proteomes" id="UP000193484">
    <property type="component" value="Unassembled WGS sequence"/>
</dbReference>
<accession>A0A1X1R2B5</accession>
<keyword evidence="2" id="KW-1185">Reference proteome</keyword>
<evidence type="ECO:0000313" key="2">
    <source>
        <dbReference type="Proteomes" id="UP000193484"/>
    </source>
</evidence>
<name>A0A1X1R2B5_MYCFA</name>
<protein>
    <submittedName>
        <fullName evidence="1">Uncharacterized protein</fullName>
    </submittedName>
</protein>